<reference evidence="1" key="1">
    <citation type="journal article" date="2017" name="Gigascience">
        <title>The first near-complete assembly of the hexaploid bread wheat genome, Triticum aestivum.</title>
        <authorList>
            <person name="Zimin A.V."/>
            <person name="Puiu D."/>
            <person name="Hall R."/>
            <person name="Kingan S."/>
            <person name="Clavijo B.J."/>
            <person name="Salzberg S.L."/>
        </authorList>
    </citation>
    <scope>NUCLEOTIDE SEQUENCE</scope>
    <source>
        <tissue evidence="1">Leaf</tissue>
    </source>
</reference>
<protein>
    <submittedName>
        <fullName evidence="1">Uncharacterized protein</fullName>
    </submittedName>
</protein>
<dbReference type="Proteomes" id="UP000815260">
    <property type="component" value="Chromosome 2A"/>
</dbReference>
<evidence type="ECO:0000313" key="1">
    <source>
        <dbReference type="EMBL" id="KAF7002162.1"/>
    </source>
</evidence>
<proteinExistence type="predicted"/>
<dbReference type="EMBL" id="CM022214">
    <property type="protein sequence ID" value="KAF7002162.1"/>
    <property type="molecule type" value="Genomic_DNA"/>
</dbReference>
<dbReference type="AlphaFoldDB" id="A0A9R1E2Y8"/>
<dbReference type="OrthoDB" id="4726at2759"/>
<name>A0A9R1E2Y8_WHEAT</name>
<feature type="non-terminal residue" evidence="1">
    <location>
        <position position="1"/>
    </location>
</feature>
<accession>A0A9R1E2Y8</accession>
<gene>
    <name evidence="1" type="ORF">CFC21_017677</name>
</gene>
<sequence>GLHPAVHKHIKSFGRRGLRASTYG</sequence>
<comment type="caution">
    <text evidence="1">The sequence shown here is derived from an EMBL/GenBank/DDBJ whole genome shotgun (WGS) entry which is preliminary data.</text>
</comment>
<organism evidence="1">
    <name type="scientific">Triticum aestivum</name>
    <name type="common">Wheat</name>
    <dbReference type="NCBI Taxonomy" id="4565"/>
    <lineage>
        <taxon>Eukaryota</taxon>
        <taxon>Viridiplantae</taxon>
        <taxon>Streptophyta</taxon>
        <taxon>Embryophyta</taxon>
        <taxon>Tracheophyta</taxon>
        <taxon>Spermatophyta</taxon>
        <taxon>Magnoliopsida</taxon>
        <taxon>Liliopsida</taxon>
        <taxon>Poales</taxon>
        <taxon>Poaceae</taxon>
        <taxon>BOP clade</taxon>
        <taxon>Pooideae</taxon>
        <taxon>Triticodae</taxon>
        <taxon>Triticeae</taxon>
        <taxon>Triticinae</taxon>
        <taxon>Triticum</taxon>
    </lineage>
</organism>
<reference evidence="1" key="2">
    <citation type="submission" date="2020-03" db="EMBL/GenBank/DDBJ databases">
        <title>The second near-complete assembly of the hexaploid bread wheat (Triticum aestivum) genome.</title>
        <authorList>
            <person name="Zimin A.V."/>
            <person name="Puiu D."/>
            <person name="Shumante A."/>
            <person name="Alonge M."/>
            <person name="Salzberg S.L."/>
        </authorList>
    </citation>
    <scope>NUCLEOTIDE SEQUENCE</scope>
    <source>
        <tissue evidence="1">Leaf</tissue>
    </source>
</reference>